<evidence type="ECO:0000313" key="7">
    <source>
        <dbReference type="Proteomes" id="UP001627154"/>
    </source>
</evidence>
<organism evidence="6 7">
    <name type="scientific">Trichogramma kaykai</name>
    <dbReference type="NCBI Taxonomy" id="54128"/>
    <lineage>
        <taxon>Eukaryota</taxon>
        <taxon>Metazoa</taxon>
        <taxon>Ecdysozoa</taxon>
        <taxon>Arthropoda</taxon>
        <taxon>Hexapoda</taxon>
        <taxon>Insecta</taxon>
        <taxon>Pterygota</taxon>
        <taxon>Neoptera</taxon>
        <taxon>Endopterygota</taxon>
        <taxon>Hymenoptera</taxon>
        <taxon>Apocrita</taxon>
        <taxon>Proctotrupomorpha</taxon>
        <taxon>Chalcidoidea</taxon>
        <taxon>Trichogrammatidae</taxon>
        <taxon>Trichogramma</taxon>
    </lineage>
</organism>
<dbReference type="InterPro" id="IPR050111">
    <property type="entry name" value="C-type_lectin/snaclec_domain"/>
</dbReference>
<protein>
    <recommendedName>
        <fullName evidence="5">C-type lectin domain-containing protein</fullName>
    </recommendedName>
</protein>
<feature type="domain" description="C-type lectin" evidence="5">
    <location>
        <begin position="360"/>
        <end position="491"/>
    </location>
</feature>
<gene>
    <name evidence="6" type="ORF">TKK_014577</name>
</gene>
<dbReference type="Proteomes" id="UP001627154">
    <property type="component" value="Unassembled WGS sequence"/>
</dbReference>
<dbReference type="PROSITE" id="PS50041">
    <property type="entry name" value="C_TYPE_LECTIN_2"/>
    <property type="match status" value="3"/>
</dbReference>
<evidence type="ECO:0000256" key="1">
    <source>
        <dbReference type="ARBA" id="ARBA00022729"/>
    </source>
</evidence>
<name>A0ABD2WD01_9HYME</name>
<accession>A0ABD2WD01</accession>
<dbReference type="PANTHER" id="PTHR22803">
    <property type="entry name" value="MANNOSE, PHOSPHOLIPASE, LECTIN RECEPTOR RELATED"/>
    <property type="match status" value="1"/>
</dbReference>
<keyword evidence="2" id="KW-1015">Disulfide bond</keyword>
<dbReference type="EMBL" id="JBJJXI010000117">
    <property type="protein sequence ID" value="KAL3390409.1"/>
    <property type="molecule type" value="Genomic_DNA"/>
</dbReference>
<evidence type="ECO:0000256" key="4">
    <source>
        <dbReference type="SAM" id="SignalP"/>
    </source>
</evidence>
<feature type="region of interest" description="Disordered" evidence="3">
    <location>
        <begin position="773"/>
        <end position="828"/>
    </location>
</feature>
<dbReference type="CDD" id="cd00037">
    <property type="entry name" value="CLECT"/>
    <property type="match status" value="2"/>
</dbReference>
<keyword evidence="7" id="KW-1185">Reference proteome</keyword>
<proteinExistence type="predicted"/>
<feature type="signal peptide" evidence="4">
    <location>
        <begin position="1"/>
        <end position="18"/>
    </location>
</feature>
<evidence type="ECO:0000259" key="5">
    <source>
        <dbReference type="PROSITE" id="PS50041"/>
    </source>
</evidence>
<feature type="compositionally biased region" description="Basic and acidic residues" evidence="3">
    <location>
        <begin position="806"/>
        <end position="828"/>
    </location>
</feature>
<evidence type="ECO:0000256" key="3">
    <source>
        <dbReference type="SAM" id="MobiDB-lite"/>
    </source>
</evidence>
<dbReference type="InterPro" id="IPR000436">
    <property type="entry name" value="Sushi_SCR_CCP_dom"/>
</dbReference>
<evidence type="ECO:0000256" key="2">
    <source>
        <dbReference type="ARBA" id="ARBA00023157"/>
    </source>
</evidence>
<dbReference type="Gene3D" id="3.10.100.10">
    <property type="entry name" value="Mannose-Binding Protein A, subunit A"/>
    <property type="match status" value="3"/>
</dbReference>
<feature type="chain" id="PRO_5044846690" description="C-type lectin domain-containing protein" evidence="4">
    <location>
        <begin position="19"/>
        <end position="828"/>
    </location>
</feature>
<dbReference type="SUPFAM" id="SSF57535">
    <property type="entry name" value="Complement control module/SCR domain"/>
    <property type="match status" value="1"/>
</dbReference>
<dbReference type="AlphaFoldDB" id="A0ABD2WD01"/>
<dbReference type="InterPro" id="IPR001304">
    <property type="entry name" value="C-type_lectin-like"/>
</dbReference>
<sequence length="828" mass="95384">MSTKLFIFYFYFCILTHAIVHTSAALSNSKSQQTVEYFELNSVKYLLFSQHVTWPEADMLCQNNDAKLAILDTKEKAEAVMEAISESNSGIYFYSLVYKMRFSKPNHEKFLFGPMEIEDIDDAWIGGRRIQSNWIWFKIDDNSTEISNRISMRPDKNNFPPWIREPTNANKACLAINRILHAIPVFVDLECRLLRPFICEKNAIGDSNQNGIPSKYVVIGKSTFSLYHRKSTWLEAATFCRDQGARLAIIKNKFVARVIANSMTTTRPDFEQVWIGARFYEGHWTWLATGTILSSLTDETGYPPWRFGKAEKNSGCLLLDRHLEKKPNFIGSICKRKRDFICEEYPEDESEDWMNEPIKHSDGNYTFVIYPIDKTWNDSRVYCQKRASSLATVKTLSIANTIIAAMGDHPQGLQHVWLGGLRQNNLWRWIENDEIITINNSLSHIPPWASIVEENNVRTDGSLCLNLDRNDHVEPYLYGLNCNSKQPFVCDIGCDKLPPIDQGNWECNNESNEKHCSIKCNESYVSMGLEKIYCTPEKGWNSYKDWLELPICLDAKAYVDRMIKAIYKDLQKSDGYYIILGHFNKKIQKLSFDFAEQFVKIFPLSNQTKMGMTSYITLPASNIIYEEIDSCEVLDIIPKMKSIQPLEDVPNDKIIHFTDLEKYVLNNFDRRTLIIAFVDPVRVHQNKEIFEELRDAGHYIIGIGLKEDWEALLPITTIGFDQHLNLYLFSEEQFEVIYNIFRDEANGSLNCSAKSKSTFHGKASSQVNDAELDKTNFNTEEDKKLKQTDEVLKPDEQSQEGPPDNLNEKTATDKIDESTTAKSDQVLR</sequence>
<dbReference type="SUPFAM" id="SSF56436">
    <property type="entry name" value="C-type lectin-like"/>
    <property type="match status" value="3"/>
</dbReference>
<comment type="caution">
    <text evidence="6">The sequence shown here is derived from an EMBL/GenBank/DDBJ whole genome shotgun (WGS) entry which is preliminary data.</text>
</comment>
<dbReference type="Gene3D" id="2.10.70.10">
    <property type="entry name" value="Complement Module, domain 1"/>
    <property type="match status" value="1"/>
</dbReference>
<keyword evidence="1 4" id="KW-0732">Signal</keyword>
<evidence type="ECO:0000313" key="6">
    <source>
        <dbReference type="EMBL" id="KAL3390409.1"/>
    </source>
</evidence>
<dbReference type="InterPro" id="IPR016186">
    <property type="entry name" value="C-type_lectin-like/link_sf"/>
</dbReference>
<dbReference type="InterPro" id="IPR035976">
    <property type="entry name" value="Sushi/SCR/CCP_sf"/>
</dbReference>
<feature type="compositionally biased region" description="Basic and acidic residues" evidence="3">
    <location>
        <begin position="780"/>
        <end position="796"/>
    </location>
</feature>
<feature type="domain" description="C-type lectin" evidence="5">
    <location>
        <begin position="40"/>
        <end position="200"/>
    </location>
</feature>
<dbReference type="Pfam" id="PF00059">
    <property type="entry name" value="Lectin_C"/>
    <property type="match status" value="2"/>
</dbReference>
<dbReference type="SMART" id="SM00034">
    <property type="entry name" value="CLECT"/>
    <property type="match status" value="3"/>
</dbReference>
<reference evidence="6 7" key="1">
    <citation type="journal article" date="2024" name="bioRxiv">
        <title>A reference genome for Trichogramma kaykai: A tiny desert-dwelling parasitoid wasp with competing sex-ratio distorters.</title>
        <authorList>
            <person name="Culotta J."/>
            <person name="Lindsey A.R."/>
        </authorList>
    </citation>
    <scope>NUCLEOTIDE SEQUENCE [LARGE SCALE GENOMIC DNA]</scope>
    <source>
        <strain evidence="6 7">KSX58</strain>
    </source>
</reference>
<dbReference type="Pfam" id="PF00084">
    <property type="entry name" value="Sushi"/>
    <property type="match status" value="1"/>
</dbReference>
<dbReference type="CDD" id="cd00033">
    <property type="entry name" value="CCP"/>
    <property type="match status" value="1"/>
</dbReference>
<dbReference type="InterPro" id="IPR016187">
    <property type="entry name" value="CTDL_fold"/>
</dbReference>
<feature type="domain" description="C-type lectin" evidence="5">
    <location>
        <begin position="219"/>
        <end position="343"/>
    </location>
</feature>